<protein>
    <recommendedName>
        <fullName evidence="9">Protein translocase subunit SecDF P1 domain-containing protein</fullName>
    </recommendedName>
</protein>
<reference evidence="10" key="1">
    <citation type="journal article" date="2014" name="Front. Microbiol.">
        <title>High frequency of phylogenetically diverse reductive dehalogenase-homologous genes in deep subseafloor sedimentary metagenomes.</title>
        <authorList>
            <person name="Kawai M."/>
            <person name="Futagami T."/>
            <person name="Toyoda A."/>
            <person name="Takaki Y."/>
            <person name="Nishi S."/>
            <person name="Hori S."/>
            <person name="Arai W."/>
            <person name="Tsubouchi T."/>
            <person name="Morono Y."/>
            <person name="Uchiyama I."/>
            <person name="Ito T."/>
            <person name="Fujiyama A."/>
            <person name="Inagaki F."/>
            <person name="Takami H."/>
        </authorList>
    </citation>
    <scope>NUCLEOTIDE SEQUENCE</scope>
    <source>
        <strain evidence="10">Expedition CK06-06</strain>
    </source>
</reference>
<sequence length="136" mass="14906">MDLVGGTHVAFEADMSQIEDSSRNEAIKSLVDVFDRRINALGVAEPVIQSRKIGNEYGIVVELPGITDTNEALDTIGKTAQLNFKQGGSTESLNLGSGEFSGEELQQIQQQQKQGEWNDTQLSGKHLKRADVQFDQ</sequence>
<evidence type="ECO:0000256" key="6">
    <source>
        <dbReference type="ARBA" id="ARBA00023010"/>
    </source>
</evidence>
<keyword evidence="5" id="KW-1133">Transmembrane helix</keyword>
<evidence type="ECO:0000256" key="1">
    <source>
        <dbReference type="ARBA" id="ARBA00022448"/>
    </source>
</evidence>
<keyword evidence="1" id="KW-0813">Transport</keyword>
<dbReference type="GO" id="GO:0005886">
    <property type="term" value="C:plasma membrane"/>
    <property type="evidence" value="ECO:0007669"/>
    <property type="project" value="TreeGrafter"/>
</dbReference>
<dbReference type="AlphaFoldDB" id="X1A5V1"/>
<evidence type="ECO:0000259" key="9">
    <source>
        <dbReference type="Pfam" id="PF21760"/>
    </source>
</evidence>
<evidence type="ECO:0000256" key="2">
    <source>
        <dbReference type="ARBA" id="ARBA00022475"/>
    </source>
</evidence>
<evidence type="ECO:0000256" key="3">
    <source>
        <dbReference type="ARBA" id="ARBA00022692"/>
    </source>
</evidence>
<dbReference type="GO" id="GO:0015031">
    <property type="term" value="P:protein transport"/>
    <property type="evidence" value="ECO:0007669"/>
    <property type="project" value="UniProtKB-KW"/>
</dbReference>
<keyword evidence="7" id="KW-0472">Membrane</keyword>
<name>X1A5V1_9ZZZZ</name>
<evidence type="ECO:0000256" key="7">
    <source>
        <dbReference type="ARBA" id="ARBA00023136"/>
    </source>
</evidence>
<dbReference type="EMBL" id="BART01009524">
    <property type="protein sequence ID" value="GAG77505.1"/>
    <property type="molecule type" value="Genomic_DNA"/>
</dbReference>
<gene>
    <name evidence="10" type="ORF">S01H4_21077</name>
</gene>
<keyword evidence="2" id="KW-1003">Cell membrane</keyword>
<feature type="domain" description="Protein translocase subunit SecDF P1" evidence="9">
    <location>
        <begin position="29"/>
        <end position="86"/>
    </location>
</feature>
<evidence type="ECO:0000256" key="5">
    <source>
        <dbReference type="ARBA" id="ARBA00022989"/>
    </source>
</evidence>
<keyword evidence="4" id="KW-0653">Protein transport</keyword>
<dbReference type="Gene3D" id="3.30.70.3220">
    <property type="match status" value="1"/>
</dbReference>
<dbReference type="PANTHER" id="PTHR30081">
    <property type="entry name" value="PROTEIN-EXPORT MEMBRANE PROTEIN SEC"/>
    <property type="match status" value="1"/>
</dbReference>
<comment type="caution">
    <text evidence="10">The sequence shown here is derived from an EMBL/GenBank/DDBJ whole genome shotgun (WGS) entry which is preliminary data.</text>
</comment>
<proteinExistence type="predicted"/>
<keyword evidence="3" id="KW-0812">Transmembrane</keyword>
<accession>X1A5V1</accession>
<dbReference type="InterPro" id="IPR048631">
    <property type="entry name" value="SecD_1st"/>
</dbReference>
<dbReference type="InterPro" id="IPR022813">
    <property type="entry name" value="SecD/SecF_arch_bac"/>
</dbReference>
<dbReference type="Pfam" id="PF21760">
    <property type="entry name" value="SecD_1st"/>
    <property type="match status" value="1"/>
</dbReference>
<evidence type="ECO:0000256" key="4">
    <source>
        <dbReference type="ARBA" id="ARBA00022927"/>
    </source>
</evidence>
<evidence type="ECO:0000313" key="10">
    <source>
        <dbReference type="EMBL" id="GAG77505.1"/>
    </source>
</evidence>
<evidence type="ECO:0000256" key="8">
    <source>
        <dbReference type="SAM" id="MobiDB-lite"/>
    </source>
</evidence>
<feature type="region of interest" description="Disordered" evidence="8">
    <location>
        <begin position="93"/>
        <end position="124"/>
    </location>
</feature>
<keyword evidence="6" id="KW-0811">Translocation</keyword>
<dbReference type="PANTHER" id="PTHR30081:SF8">
    <property type="entry name" value="PROTEIN TRANSLOCASE SUBUNIT SECF"/>
    <property type="match status" value="1"/>
</dbReference>
<organism evidence="10">
    <name type="scientific">marine sediment metagenome</name>
    <dbReference type="NCBI Taxonomy" id="412755"/>
    <lineage>
        <taxon>unclassified sequences</taxon>
        <taxon>metagenomes</taxon>
        <taxon>ecological metagenomes</taxon>
    </lineage>
</organism>